<dbReference type="InterPro" id="IPR036249">
    <property type="entry name" value="Thioredoxin-like_sf"/>
</dbReference>
<feature type="domain" description="Thioredoxin" evidence="2">
    <location>
        <begin position="22"/>
        <end position="110"/>
    </location>
</feature>
<dbReference type="PANTHER" id="PTHR12452:SF0">
    <property type="entry name" value="THIOREDOXIN DOMAIN-CONTAINING PROTEIN 17"/>
    <property type="match status" value="1"/>
</dbReference>
<dbReference type="Gene3D" id="3.40.30.10">
    <property type="entry name" value="Glutaredoxin"/>
    <property type="match status" value="1"/>
</dbReference>
<comment type="caution">
    <text evidence="3">The sequence shown here is derived from an EMBL/GenBank/DDBJ whole genome shotgun (WGS) entry which is preliminary data.</text>
</comment>
<comment type="similarity">
    <text evidence="1">Belongs to the thioredoxin family.</text>
</comment>
<dbReference type="RefSeq" id="XP_046006264.1">
    <property type="nucleotide sequence ID" value="XM_046159555.1"/>
</dbReference>
<dbReference type="GO" id="GO:0047134">
    <property type="term" value="F:protein-disulfide reductase [NAD(P)H] activity"/>
    <property type="evidence" value="ECO:0007669"/>
    <property type="project" value="InterPro"/>
</dbReference>
<dbReference type="AlphaFoldDB" id="A0A9P8XWX6"/>
<evidence type="ECO:0000313" key="4">
    <source>
        <dbReference type="Proteomes" id="UP000756346"/>
    </source>
</evidence>
<gene>
    <name evidence="3" type="ORF">B0I36DRAFT_368053</name>
</gene>
<name>A0A9P8XWX6_9PEZI</name>
<reference evidence="3" key="1">
    <citation type="journal article" date="2021" name="Nat. Commun.">
        <title>Genetic determinants of endophytism in the Arabidopsis root mycobiome.</title>
        <authorList>
            <person name="Mesny F."/>
            <person name="Miyauchi S."/>
            <person name="Thiergart T."/>
            <person name="Pickel B."/>
            <person name="Atanasova L."/>
            <person name="Karlsson M."/>
            <person name="Huettel B."/>
            <person name="Barry K.W."/>
            <person name="Haridas S."/>
            <person name="Chen C."/>
            <person name="Bauer D."/>
            <person name="Andreopoulos W."/>
            <person name="Pangilinan J."/>
            <person name="LaButti K."/>
            <person name="Riley R."/>
            <person name="Lipzen A."/>
            <person name="Clum A."/>
            <person name="Drula E."/>
            <person name="Henrissat B."/>
            <person name="Kohler A."/>
            <person name="Grigoriev I.V."/>
            <person name="Martin F.M."/>
            <person name="Hacquard S."/>
        </authorList>
    </citation>
    <scope>NUCLEOTIDE SEQUENCE</scope>
    <source>
        <strain evidence="3">MPI-CAGE-CH-0230</strain>
    </source>
</reference>
<dbReference type="GeneID" id="70189101"/>
<dbReference type="Pfam" id="PF06110">
    <property type="entry name" value="TXD17-like_Trx"/>
    <property type="match status" value="1"/>
</dbReference>
<proteinExistence type="inferred from homology"/>
<evidence type="ECO:0000313" key="3">
    <source>
        <dbReference type="EMBL" id="KAH7017997.1"/>
    </source>
</evidence>
<dbReference type="InterPro" id="IPR045108">
    <property type="entry name" value="TXNDC17-like"/>
</dbReference>
<evidence type="ECO:0000256" key="1">
    <source>
        <dbReference type="ARBA" id="ARBA00008987"/>
    </source>
</evidence>
<sequence length="112" mass="12335">MPLIDAAAPPALDEQGAQYVVFFASGQPSWCPDCRDALPALQAVFGGQDAPTAHLVRAGERPEWRDPKNKYRTQPWGITCLPTVVRYESGKEVARLGDVESQQESALRKLIK</sequence>
<dbReference type="EMBL" id="JAGTJQ010000011">
    <property type="protein sequence ID" value="KAH7017997.1"/>
    <property type="molecule type" value="Genomic_DNA"/>
</dbReference>
<evidence type="ECO:0000259" key="2">
    <source>
        <dbReference type="Pfam" id="PF06110"/>
    </source>
</evidence>
<protein>
    <submittedName>
        <fullName evidence="3">Thioredoxin-like protein</fullName>
    </submittedName>
</protein>
<accession>A0A9P8XWX6</accession>
<keyword evidence="4" id="KW-1185">Reference proteome</keyword>
<dbReference type="GO" id="GO:0005829">
    <property type="term" value="C:cytosol"/>
    <property type="evidence" value="ECO:0007669"/>
    <property type="project" value="TreeGrafter"/>
</dbReference>
<dbReference type="PANTHER" id="PTHR12452">
    <property type="entry name" value="42-9-9 PROTEIN-RELATED"/>
    <property type="match status" value="1"/>
</dbReference>
<dbReference type="Proteomes" id="UP000756346">
    <property type="component" value="Unassembled WGS sequence"/>
</dbReference>
<dbReference type="OrthoDB" id="78947at2759"/>
<organism evidence="3 4">
    <name type="scientific">Microdochium trichocladiopsis</name>
    <dbReference type="NCBI Taxonomy" id="1682393"/>
    <lineage>
        <taxon>Eukaryota</taxon>
        <taxon>Fungi</taxon>
        <taxon>Dikarya</taxon>
        <taxon>Ascomycota</taxon>
        <taxon>Pezizomycotina</taxon>
        <taxon>Sordariomycetes</taxon>
        <taxon>Xylariomycetidae</taxon>
        <taxon>Xylariales</taxon>
        <taxon>Microdochiaceae</taxon>
        <taxon>Microdochium</taxon>
    </lineage>
</organism>
<dbReference type="SUPFAM" id="SSF52833">
    <property type="entry name" value="Thioredoxin-like"/>
    <property type="match status" value="1"/>
</dbReference>
<dbReference type="InterPro" id="IPR010357">
    <property type="entry name" value="TXNDC17_dom"/>
</dbReference>